<reference evidence="3 4" key="1">
    <citation type="submission" date="2019-02" db="EMBL/GenBank/DDBJ databases">
        <authorList>
            <consortium name="Pathogen Informatics"/>
        </authorList>
    </citation>
    <scope>NUCLEOTIDE SEQUENCE [LARGE SCALE GENOMIC DNA]</scope>
    <source>
        <strain evidence="3 4">3012STDY6756504</strain>
    </source>
</reference>
<proteinExistence type="predicted"/>
<feature type="compositionally biased region" description="Polar residues" evidence="1">
    <location>
        <begin position="344"/>
        <end position="357"/>
    </location>
</feature>
<dbReference type="PANTHER" id="PTHR48079">
    <property type="entry name" value="PROTEIN YEEZ"/>
    <property type="match status" value="1"/>
</dbReference>
<sequence>MRVVITGASGNIGTALLRALGSGDHEVVAIARRQPPPVEPYSRARWLCCDIGGLDAQTVVAEACRGADAVVHLAWAISPRTGEAPMWRTNRLGTRNVMTAVASTGVRQLICASSVAAYRPAPRWQRVDEDWPLTGVPGSAYSADKAAMEAQVDGFAEQHPAIRVARIRPSGVLHREAAAELADWALATWLPRAPLRRRWLPVPVWPSFRLQAVHSEDVAAALALILRQRSTGAFNLAAEPVLLAPELAHAFGGIRLTLPRTALMAGAWAGWRLGIQPLHPGWLRLADRACLVDSSRARRELGWEPVHSAVETLTELAAGIAERRAGNSAPLAPAPPPIRLGRPTHQSQAPNPSAPTR</sequence>
<evidence type="ECO:0000259" key="2">
    <source>
        <dbReference type="Pfam" id="PF01370"/>
    </source>
</evidence>
<evidence type="ECO:0000313" key="4">
    <source>
        <dbReference type="Proteomes" id="UP000290439"/>
    </source>
</evidence>
<dbReference type="InterPro" id="IPR036291">
    <property type="entry name" value="NAD(P)-bd_dom_sf"/>
</dbReference>
<evidence type="ECO:0000313" key="3">
    <source>
        <dbReference type="EMBL" id="VFA97816.1"/>
    </source>
</evidence>
<dbReference type="EMBL" id="LR215973">
    <property type="protein sequence ID" value="VFA97816.1"/>
    <property type="molecule type" value="Genomic_DNA"/>
</dbReference>
<accession>A0A4U8VVZ5</accession>
<feature type="region of interest" description="Disordered" evidence="1">
    <location>
        <begin position="324"/>
        <end position="357"/>
    </location>
</feature>
<name>A0A4U8VVZ5_9NOCA</name>
<dbReference type="RefSeq" id="WP_130916611.1">
    <property type="nucleotide sequence ID" value="NZ_LR215973.1"/>
</dbReference>
<dbReference type="AlphaFoldDB" id="A0A4U8VVZ5"/>
<gene>
    <name evidence="3" type="ORF">NCTC10797_01581</name>
</gene>
<dbReference type="GO" id="GO:0005737">
    <property type="term" value="C:cytoplasm"/>
    <property type="evidence" value="ECO:0007669"/>
    <property type="project" value="TreeGrafter"/>
</dbReference>
<feature type="domain" description="NAD-dependent epimerase/dehydratase" evidence="2">
    <location>
        <begin position="3"/>
        <end position="236"/>
    </location>
</feature>
<dbReference type="InterPro" id="IPR001509">
    <property type="entry name" value="Epimerase_deHydtase"/>
</dbReference>
<dbReference type="Proteomes" id="UP000290439">
    <property type="component" value="Chromosome"/>
</dbReference>
<dbReference type="Pfam" id="PF01370">
    <property type="entry name" value="Epimerase"/>
    <property type="match status" value="1"/>
</dbReference>
<dbReference type="GO" id="GO:0004029">
    <property type="term" value="F:aldehyde dehydrogenase (NAD+) activity"/>
    <property type="evidence" value="ECO:0007669"/>
    <property type="project" value="TreeGrafter"/>
</dbReference>
<protein>
    <submittedName>
        <fullName evidence="3">Uncharacterized conserved protein</fullName>
    </submittedName>
</protein>
<dbReference type="SUPFAM" id="SSF51735">
    <property type="entry name" value="NAD(P)-binding Rossmann-fold domains"/>
    <property type="match status" value="1"/>
</dbReference>
<dbReference type="Gene3D" id="3.40.50.720">
    <property type="entry name" value="NAD(P)-binding Rossmann-like Domain"/>
    <property type="match status" value="1"/>
</dbReference>
<dbReference type="PANTHER" id="PTHR48079:SF6">
    <property type="entry name" value="NAD(P)-BINDING DOMAIN-CONTAINING PROTEIN-RELATED"/>
    <property type="match status" value="1"/>
</dbReference>
<organism evidence="3 4">
    <name type="scientific">Nocardia cyriacigeorgica</name>
    <dbReference type="NCBI Taxonomy" id="135487"/>
    <lineage>
        <taxon>Bacteria</taxon>
        <taxon>Bacillati</taxon>
        <taxon>Actinomycetota</taxon>
        <taxon>Actinomycetes</taxon>
        <taxon>Mycobacteriales</taxon>
        <taxon>Nocardiaceae</taxon>
        <taxon>Nocardia</taxon>
    </lineage>
</organism>
<evidence type="ECO:0000256" key="1">
    <source>
        <dbReference type="SAM" id="MobiDB-lite"/>
    </source>
</evidence>
<dbReference type="InterPro" id="IPR051783">
    <property type="entry name" value="NAD(P)-dependent_oxidoreduct"/>
</dbReference>